<evidence type="ECO:0000313" key="2">
    <source>
        <dbReference type="Proteomes" id="UP000001219"/>
    </source>
</evidence>
<keyword evidence="2" id="KW-1185">Reference proteome</keyword>
<name>D0L8G6_GORB4</name>
<dbReference type="KEGG" id="gbr:Gbro_4799"/>
<evidence type="ECO:0000313" key="1">
    <source>
        <dbReference type="EMBL" id="ACY23914.1"/>
    </source>
</evidence>
<dbReference type="EMBL" id="CP001802">
    <property type="protein sequence ID" value="ACY23914.1"/>
    <property type="molecule type" value="Genomic_DNA"/>
</dbReference>
<sequence length="31" mass="3347">MNTTTIRAVSAAPGLAANRWLTLFAMTAHCR</sequence>
<dbReference type="Proteomes" id="UP000001219">
    <property type="component" value="Chromosome"/>
</dbReference>
<dbReference type="AlphaFoldDB" id="D0L8G6"/>
<organism evidence="1 2">
    <name type="scientific">Gordonia bronchialis (strain ATCC 25592 / DSM 43247 / BCRC 13721 / JCM 3198 / KCTC 3076 / NBRC 16047 / NCTC 10667)</name>
    <name type="common">Rhodococcus bronchialis</name>
    <dbReference type="NCBI Taxonomy" id="526226"/>
    <lineage>
        <taxon>Bacteria</taxon>
        <taxon>Bacillati</taxon>
        <taxon>Actinomycetota</taxon>
        <taxon>Actinomycetes</taxon>
        <taxon>Mycobacteriales</taxon>
        <taxon>Gordoniaceae</taxon>
        <taxon>Gordonia</taxon>
    </lineage>
</organism>
<accession>D0L8G6</accession>
<proteinExistence type="predicted"/>
<protein>
    <submittedName>
        <fullName evidence="1">Uncharacterized protein</fullName>
    </submittedName>
</protein>
<reference evidence="1 2" key="2">
    <citation type="journal article" date="2010" name="Stand. Genomic Sci.">
        <title>Complete genome sequence of Gordonia bronchialis type strain (3410).</title>
        <authorList>
            <person name="Ivanova N."/>
            <person name="Sikorski J."/>
            <person name="Jando M."/>
            <person name="Lapidus A."/>
            <person name="Nolan M."/>
            <person name="Lucas S."/>
            <person name="Del Rio T.G."/>
            <person name="Tice H."/>
            <person name="Copeland A."/>
            <person name="Cheng J.F."/>
            <person name="Chen F."/>
            <person name="Bruce D."/>
            <person name="Goodwin L."/>
            <person name="Pitluck S."/>
            <person name="Mavromatis K."/>
            <person name="Ovchinnikova G."/>
            <person name="Pati A."/>
            <person name="Chen A."/>
            <person name="Palaniappan K."/>
            <person name="Land M."/>
            <person name="Hauser L."/>
            <person name="Chang Y.J."/>
            <person name="Jeffries C.D."/>
            <person name="Chain P."/>
            <person name="Saunders E."/>
            <person name="Han C."/>
            <person name="Detter J.C."/>
            <person name="Brettin T."/>
            <person name="Rohde M."/>
            <person name="Goker M."/>
            <person name="Bristow J."/>
            <person name="Eisen J.A."/>
            <person name="Markowitz V."/>
            <person name="Hugenholtz P."/>
            <person name="Klenk H.P."/>
            <person name="Kyrpides N.C."/>
        </authorList>
    </citation>
    <scope>NUCLEOTIDE SEQUENCE [LARGE SCALE GENOMIC DNA]</scope>
    <source>
        <strain evidence="2">ATCC 25592 / DSM 43247 / BCRC 13721 / JCM 3198 / KCTC 3076 / NBRC 16047 / NCTC 10667</strain>
    </source>
</reference>
<dbReference type="HOGENOM" id="CLU_3396733_0_0_11"/>
<reference evidence="2" key="1">
    <citation type="submission" date="2009-10" db="EMBL/GenBank/DDBJ databases">
        <title>The complete chromosome of Gordonia bronchialis DSM 43247.</title>
        <authorList>
            <consortium name="US DOE Joint Genome Institute (JGI-PGF)"/>
            <person name="Lucas S."/>
            <person name="Copeland A."/>
            <person name="Lapidus A."/>
            <person name="Glavina del Rio T."/>
            <person name="Dalin E."/>
            <person name="Tice H."/>
            <person name="Bruce D."/>
            <person name="Goodwin L."/>
            <person name="Pitluck S."/>
            <person name="Kyrpides N."/>
            <person name="Mavromatis K."/>
            <person name="Ivanova N."/>
            <person name="Ovchinnikova G."/>
            <person name="Saunders E."/>
            <person name="Brettin T."/>
            <person name="Detter J.C."/>
            <person name="Han C."/>
            <person name="Larimer F."/>
            <person name="Land M."/>
            <person name="Hauser L."/>
            <person name="Markowitz V."/>
            <person name="Cheng J.-F."/>
            <person name="Hugenholtz P."/>
            <person name="Woyke T."/>
            <person name="Wu D."/>
            <person name="Jando M."/>
            <person name="Schneider S."/>
            <person name="Goeker M."/>
            <person name="Klenk H.-P."/>
            <person name="Eisen J.A."/>
        </authorList>
    </citation>
    <scope>NUCLEOTIDE SEQUENCE [LARGE SCALE GENOMIC DNA]</scope>
    <source>
        <strain evidence="2">ATCC 25592 / DSM 43247 / BCRC 13721 / JCM 3198 / KCTC 3076 / NBRC 16047 / NCTC 10667</strain>
    </source>
</reference>
<gene>
    <name evidence="1" type="ordered locus">Gbro_4799</name>
</gene>